<evidence type="ECO:0000313" key="1">
    <source>
        <dbReference type="EMBL" id="CAJ0590930.1"/>
    </source>
</evidence>
<gene>
    <name evidence="1" type="ORF">CYNAS_LOCUS2913</name>
</gene>
<dbReference type="EMBL" id="CATQJL010000001">
    <property type="protein sequence ID" value="CAJ0590930.1"/>
    <property type="molecule type" value="Genomic_DNA"/>
</dbReference>
<keyword evidence="2" id="KW-1185">Reference proteome</keyword>
<dbReference type="AlphaFoldDB" id="A0AA36DPN2"/>
<name>A0AA36DPN2_CYLNA</name>
<organism evidence="1 2">
    <name type="scientific">Cylicocyclus nassatus</name>
    <name type="common">Nematode worm</name>
    <dbReference type="NCBI Taxonomy" id="53992"/>
    <lineage>
        <taxon>Eukaryota</taxon>
        <taxon>Metazoa</taxon>
        <taxon>Ecdysozoa</taxon>
        <taxon>Nematoda</taxon>
        <taxon>Chromadorea</taxon>
        <taxon>Rhabditida</taxon>
        <taxon>Rhabditina</taxon>
        <taxon>Rhabditomorpha</taxon>
        <taxon>Strongyloidea</taxon>
        <taxon>Strongylidae</taxon>
        <taxon>Cylicocyclus</taxon>
    </lineage>
</organism>
<comment type="caution">
    <text evidence="1">The sequence shown here is derived from an EMBL/GenBank/DDBJ whole genome shotgun (WGS) entry which is preliminary data.</text>
</comment>
<reference evidence="1" key="1">
    <citation type="submission" date="2023-07" db="EMBL/GenBank/DDBJ databases">
        <authorList>
            <consortium name="CYATHOMIX"/>
        </authorList>
    </citation>
    <scope>NUCLEOTIDE SEQUENCE</scope>
    <source>
        <strain evidence="1">N/A</strain>
    </source>
</reference>
<accession>A0AA36DPN2</accession>
<protein>
    <submittedName>
        <fullName evidence="1">Uncharacterized protein</fullName>
    </submittedName>
</protein>
<dbReference type="Proteomes" id="UP001176961">
    <property type="component" value="Unassembled WGS sequence"/>
</dbReference>
<evidence type="ECO:0000313" key="2">
    <source>
        <dbReference type="Proteomes" id="UP001176961"/>
    </source>
</evidence>
<sequence>MASECAITVGKAYDEALFTVVVYFVRLPIDPSIQRCIDEWLEIFIDLSSIFGMPSLGIVKKKRTCSTLSSKGRRCKRETYFSTKTVAEYYRKFRWFNKFYVSKEYLILTVERRKACEFFRTKSCCGAIGWDHKTW</sequence>
<proteinExistence type="predicted"/>